<protein>
    <submittedName>
        <fullName evidence="6">TetR/AcrR family transcriptional regulator</fullName>
    </submittedName>
</protein>
<organism evidence="6 7">
    <name type="scientific">Microbacterium panaciterrae</name>
    <dbReference type="NCBI Taxonomy" id="985759"/>
    <lineage>
        <taxon>Bacteria</taxon>
        <taxon>Bacillati</taxon>
        <taxon>Actinomycetota</taxon>
        <taxon>Actinomycetes</taxon>
        <taxon>Micrococcales</taxon>
        <taxon>Microbacteriaceae</taxon>
        <taxon>Microbacterium</taxon>
    </lineage>
</organism>
<dbReference type="InterPro" id="IPR001647">
    <property type="entry name" value="HTH_TetR"/>
</dbReference>
<dbReference type="Pfam" id="PF00440">
    <property type="entry name" value="TetR_N"/>
    <property type="match status" value="1"/>
</dbReference>
<dbReference type="SUPFAM" id="SSF48498">
    <property type="entry name" value="Tetracyclin repressor-like, C-terminal domain"/>
    <property type="match status" value="1"/>
</dbReference>
<dbReference type="Pfam" id="PF13305">
    <property type="entry name" value="TetR_C_33"/>
    <property type="match status" value="1"/>
</dbReference>
<dbReference type="SUPFAM" id="SSF46689">
    <property type="entry name" value="Homeodomain-like"/>
    <property type="match status" value="1"/>
</dbReference>
<dbReference type="Gene3D" id="1.10.357.10">
    <property type="entry name" value="Tetracycline Repressor, domain 2"/>
    <property type="match status" value="1"/>
</dbReference>
<keyword evidence="7" id="KW-1185">Reference proteome</keyword>
<dbReference type="EMBL" id="BAABGP010000018">
    <property type="protein sequence ID" value="GAA4488307.1"/>
    <property type="molecule type" value="Genomic_DNA"/>
</dbReference>
<dbReference type="InterPro" id="IPR036271">
    <property type="entry name" value="Tet_transcr_reg_TetR-rel_C_sf"/>
</dbReference>
<reference evidence="7" key="1">
    <citation type="journal article" date="2019" name="Int. J. Syst. Evol. Microbiol.">
        <title>The Global Catalogue of Microorganisms (GCM) 10K type strain sequencing project: providing services to taxonomists for standard genome sequencing and annotation.</title>
        <authorList>
            <consortium name="The Broad Institute Genomics Platform"/>
            <consortium name="The Broad Institute Genome Sequencing Center for Infectious Disease"/>
            <person name="Wu L."/>
            <person name="Ma J."/>
        </authorList>
    </citation>
    <scope>NUCLEOTIDE SEQUENCE [LARGE SCALE GENOMIC DNA]</scope>
    <source>
        <strain evidence="7">JCM 17839</strain>
    </source>
</reference>
<evidence type="ECO:0000259" key="5">
    <source>
        <dbReference type="PROSITE" id="PS50977"/>
    </source>
</evidence>
<dbReference type="PANTHER" id="PTHR30055">
    <property type="entry name" value="HTH-TYPE TRANSCRIPTIONAL REGULATOR RUTR"/>
    <property type="match status" value="1"/>
</dbReference>
<dbReference type="PANTHER" id="PTHR30055:SF220">
    <property type="entry name" value="TETR-FAMILY REGULATORY PROTEIN"/>
    <property type="match status" value="1"/>
</dbReference>
<evidence type="ECO:0000313" key="6">
    <source>
        <dbReference type="EMBL" id="GAA4488307.1"/>
    </source>
</evidence>
<dbReference type="RefSeq" id="WP_345187894.1">
    <property type="nucleotide sequence ID" value="NZ_BAABGP010000018.1"/>
</dbReference>
<evidence type="ECO:0000256" key="1">
    <source>
        <dbReference type="ARBA" id="ARBA00023015"/>
    </source>
</evidence>
<dbReference type="InterPro" id="IPR025996">
    <property type="entry name" value="MT1864/Rv1816-like_C"/>
</dbReference>
<sequence length="199" mass="20782">MTTTAPYHHGNLRAELLAAAERALRDRGADALSLRALARELAVSHAAPAKHFADRQALLDALAIEGFARLTHAFQVIVERADEPVRERIRALVAGYLAFAQENPALLALMFAHKGEPDASVEVIAAGRQAMAMTVGLVAEGQAAGEIAAGDPHRIATVAFATVHGIATLGAGGLLEGEPTAVIAEHALVLLWDGIAVGR</sequence>
<accession>A0ABP8PL49</accession>
<keyword evidence="2 4" id="KW-0238">DNA-binding</keyword>
<evidence type="ECO:0000256" key="2">
    <source>
        <dbReference type="ARBA" id="ARBA00023125"/>
    </source>
</evidence>
<evidence type="ECO:0000256" key="4">
    <source>
        <dbReference type="PROSITE-ProRule" id="PRU00335"/>
    </source>
</evidence>
<name>A0ABP8PL49_9MICO</name>
<evidence type="ECO:0000256" key="3">
    <source>
        <dbReference type="ARBA" id="ARBA00023163"/>
    </source>
</evidence>
<gene>
    <name evidence="6" type="ORF">GCM10023171_27540</name>
</gene>
<dbReference type="InterPro" id="IPR009057">
    <property type="entry name" value="Homeodomain-like_sf"/>
</dbReference>
<proteinExistence type="predicted"/>
<feature type="domain" description="HTH tetR-type" evidence="5">
    <location>
        <begin position="10"/>
        <end position="70"/>
    </location>
</feature>
<keyword evidence="3" id="KW-0804">Transcription</keyword>
<dbReference type="PROSITE" id="PS50977">
    <property type="entry name" value="HTH_TETR_2"/>
    <property type="match status" value="1"/>
</dbReference>
<dbReference type="Proteomes" id="UP001500731">
    <property type="component" value="Unassembled WGS sequence"/>
</dbReference>
<keyword evidence="1" id="KW-0805">Transcription regulation</keyword>
<comment type="caution">
    <text evidence="6">The sequence shown here is derived from an EMBL/GenBank/DDBJ whole genome shotgun (WGS) entry which is preliminary data.</text>
</comment>
<dbReference type="InterPro" id="IPR050109">
    <property type="entry name" value="HTH-type_TetR-like_transc_reg"/>
</dbReference>
<evidence type="ECO:0000313" key="7">
    <source>
        <dbReference type="Proteomes" id="UP001500731"/>
    </source>
</evidence>
<feature type="DNA-binding region" description="H-T-H motif" evidence="4">
    <location>
        <begin position="33"/>
        <end position="52"/>
    </location>
</feature>